<proteinExistence type="predicted"/>
<name>A0A2U8GWE6_9RHOO</name>
<reference evidence="3 4" key="1">
    <citation type="submission" date="2017-06" db="EMBL/GenBank/DDBJ databases">
        <title>Azoarcus.</title>
        <authorList>
            <person name="Woo J.-H."/>
            <person name="Kim H.-S."/>
        </authorList>
    </citation>
    <scope>NUCLEOTIDE SEQUENCE [LARGE SCALE GENOMIC DNA]</scope>
    <source>
        <strain evidence="3 4">TSPY31</strain>
    </source>
</reference>
<dbReference type="RefSeq" id="WP_108950454.1">
    <property type="nucleotide sequence ID" value="NZ_CP022187.1"/>
</dbReference>
<dbReference type="InterPro" id="IPR029058">
    <property type="entry name" value="AB_hydrolase_fold"/>
</dbReference>
<dbReference type="KEGG" id="acom:CEW83_17285"/>
<feature type="compositionally biased region" description="Acidic residues" evidence="1">
    <location>
        <begin position="502"/>
        <end position="511"/>
    </location>
</feature>
<dbReference type="AlphaFoldDB" id="A0A2U8GWE6"/>
<dbReference type="SUPFAM" id="SSF53474">
    <property type="entry name" value="alpha/beta-Hydrolases"/>
    <property type="match status" value="1"/>
</dbReference>
<protein>
    <recommendedName>
        <fullName evidence="2">T6SS Tle3 phospholipase effector alpha/beta domain-containing protein</fullName>
    </recommendedName>
</protein>
<accession>A0A2U8GWE6</accession>
<evidence type="ECO:0000313" key="3">
    <source>
        <dbReference type="EMBL" id="AWI76755.1"/>
    </source>
</evidence>
<feature type="domain" description="T6SS Tle3 phospholipase effector alpha/beta" evidence="2">
    <location>
        <begin position="39"/>
        <end position="374"/>
    </location>
</feature>
<evidence type="ECO:0000256" key="1">
    <source>
        <dbReference type="SAM" id="MobiDB-lite"/>
    </source>
</evidence>
<organism evidence="3 4">
    <name type="scientific">Parazoarcus communis</name>
    <dbReference type="NCBI Taxonomy" id="41977"/>
    <lineage>
        <taxon>Bacteria</taxon>
        <taxon>Pseudomonadati</taxon>
        <taxon>Pseudomonadota</taxon>
        <taxon>Betaproteobacteria</taxon>
        <taxon>Rhodocyclales</taxon>
        <taxon>Zoogloeaceae</taxon>
        <taxon>Parazoarcus</taxon>
    </lineage>
</organism>
<dbReference type="InterPro" id="IPR056221">
    <property type="entry name" value="Tle3_ab_dom"/>
</dbReference>
<evidence type="ECO:0000259" key="2">
    <source>
        <dbReference type="Pfam" id="PF24322"/>
    </source>
</evidence>
<gene>
    <name evidence="3" type="ORF">CEW83_17285</name>
</gene>
<feature type="region of interest" description="Disordered" evidence="1">
    <location>
        <begin position="697"/>
        <end position="721"/>
    </location>
</feature>
<dbReference type="EMBL" id="CP022187">
    <property type="protein sequence ID" value="AWI76755.1"/>
    <property type="molecule type" value="Genomic_DNA"/>
</dbReference>
<sequence length="721" mass="80163">MSFHPPTSVLSDTRFPLCIGECITLPDQSVREFLTQLPLPGVVIFVHGVNSDGEWFDAAEEGLCKGLNNRLARNSAQMKYDGVEAGELTPVRYAEELMPDGFLDPEVNDKTFIAPEPHYSPVIRFRWGYKADMESVKEWGDKVWLNEHDYWGGGPFANGCTSLADLWSEGLYDRLFFWITAQHLNPVPGRDAYSCPHRAYYVHAALRLTKLIASIRRKQPDCPVTVVCHSQGNMIGMAAAFLGESTGAVADTYVLANPPYSLEAFNGLDDWSQRYTRNAKGESGRQTGNARVQTLKSFFDIIRSRQTCKQSPETIDRSMANETPQDGSAGFTAETDLACYGLNGNTYGRVTLYCNPHDQVISASTVKGIGWLGLSSEQIAQTGGAGVFSQRVFAQGWQVGELGTYDYWGHRKELNAERNASGAGFWFPASKTARYSVESGLRSSQSVAGKVGTVAGAPLAWLVTSMADAPINADPPRPWTIPVEAPPLPEPFIPQSRRYGEDSDAFDEEHDPEAAARNSSKAPLSPDDPYDRFSAPLDENGQAKVVPRGSEQTEAELRYAHRARLRMDARREGQARSDGYVPGEANPAAGQSNEVSDDYRKWRSEKISQFLTETIDQNATDHSTTMTHPMHAEKALAYDLAVGVCRLVNNDWMELRIEADWRYASTLKRGHASYELSEYFLDGSMNGDSIERWAEQGEARRSEKIIDERAHSRYDPLESRR</sequence>
<feature type="region of interest" description="Disordered" evidence="1">
    <location>
        <begin position="570"/>
        <end position="599"/>
    </location>
</feature>
<evidence type="ECO:0000313" key="4">
    <source>
        <dbReference type="Proteomes" id="UP000244930"/>
    </source>
</evidence>
<dbReference type="Proteomes" id="UP000244930">
    <property type="component" value="Chromosome"/>
</dbReference>
<keyword evidence="4" id="KW-1185">Reference proteome</keyword>
<feature type="region of interest" description="Disordered" evidence="1">
    <location>
        <begin position="472"/>
        <end position="553"/>
    </location>
</feature>
<feature type="compositionally biased region" description="Pro residues" evidence="1">
    <location>
        <begin position="473"/>
        <end position="492"/>
    </location>
</feature>
<dbReference type="Pfam" id="PF24322">
    <property type="entry name" value="Tle3"/>
    <property type="match status" value="1"/>
</dbReference>